<feature type="region of interest" description="Disordered" evidence="13">
    <location>
        <begin position="647"/>
        <end position="671"/>
    </location>
</feature>
<dbReference type="PROSITE" id="PS50067">
    <property type="entry name" value="KINESIN_MOTOR_2"/>
    <property type="match status" value="1"/>
</dbReference>
<dbReference type="CDD" id="cd01372">
    <property type="entry name" value="KISc_KIF4"/>
    <property type="match status" value="1"/>
</dbReference>
<keyword evidence="4" id="KW-0493">Microtubule</keyword>
<feature type="compositionally biased region" description="Low complexity" evidence="13">
    <location>
        <begin position="867"/>
        <end position="877"/>
    </location>
</feature>
<evidence type="ECO:0000259" key="14">
    <source>
        <dbReference type="PROSITE" id="PS50067"/>
    </source>
</evidence>
<dbReference type="InterPro" id="IPR019821">
    <property type="entry name" value="Kinesin_motor_CS"/>
</dbReference>
<evidence type="ECO:0000256" key="11">
    <source>
        <dbReference type="PROSITE-ProRule" id="PRU00283"/>
    </source>
</evidence>
<comment type="caution">
    <text evidence="15">The sequence shown here is derived from an EMBL/GenBank/DDBJ whole genome shotgun (WGS) entry which is preliminary data.</text>
</comment>
<feature type="coiled-coil region" evidence="12">
    <location>
        <begin position="1078"/>
        <end position="1112"/>
    </location>
</feature>
<dbReference type="Pfam" id="PF00225">
    <property type="entry name" value="Kinesin"/>
    <property type="match status" value="1"/>
</dbReference>
<evidence type="ECO:0000256" key="9">
    <source>
        <dbReference type="ARBA" id="ARBA00023212"/>
    </source>
</evidence>
<dbReference type="InterPro" id="IPR001752">
    <property type="entry name" value="Kinesin_motor_dom"/>
</dbReference>
<dbReference type="STRING" id="1202772.A0A1V9YQ76"/>
<dbReference type="GO" id="GO:0005874">
    <property type="term" value="C:microtubule"/>
    <property type="evidence" value="ECO:0007669"/>
    <property type="project" value="UniProtKB-KW"/>
</dbReference>
<gene>
    <name evidence="15" type="ORF">ACHHYP_07946</name>
</gene>
<evidence type="ECO:0000256" key="12">
    <source>
        <dbReference type="SAM" id="Coils"/>
    </source>
</evidence>
<dbReference type="GO" id="GO:0008017">
    <property type="term" value="F:microtubule binding"/>
    <property type="evidence" value="ECO:0007669"/>
    <property type="project" value="InterPro"/>
</dbReference>
<dbReference type="InterPro" id="IPR027417">
    <property type="entry name" value="P-loop_NTPase"/>
</dbReference>
<sequence length="1336" mass="148289">MDAQRALLDELMGRNRDGDKPQEDIRDFRDARVCKRFLCGLCPHDLFQNTKMDMGDCPKLHLPKLKAAYDADPAKREYGYEADLERELVRYVSDVEKKISRALKRLDEQDGARVSSMLDFTQNKDVLELTAEIAELMQKAEDAGNEGEVDLSMRLMAKVETLKHKKAALQGISSSATSGTEAVIPEYDHAQMNLMQVLPGNPLALTNVNQKLRVCDMCGALLSIFDSDRRLADHFGGKMHLGYMQIRKKIQEMREARGNTPLEEPKTEEPSRAPARQLAIGMEDCVHVCVRVRPVLNKKGDAALPGTNCIRVPPSATPTQLIVGKDRPFTFDTILTAEANQAQLYDTSVASLVTKFMEGYNATVLAYGQTGSGKTHTMSGGGAYSTKIDASHGVIPRAVCHVFRCMQEKKHVTEFLLRVEYLEIYNEELRDLLHPETSSKQLSIREDANGHIVVAGAQSRAVQTPEDVMRLLSMGTAARVTGSTNMNEQSSRSHAIFTLMLQQRDLGTGEFTLAKFHLVDLAGSERAKRTGAVGGRFKESININQGLLALGNVISALGDEAKKKLHVPYRDSKLTRLLQDSLGGNSTTLMIACVSPAAANFEETLNTLKYANRAKNIKNRPVVNHVVENEQASMIARMKSEIQELQQQLQSQAAEPEAADSTREALEAEQAKSRSYKRLLREAKASAKEAATALVALERDVKTLGRPAQQRLNDVVKALNGILQLAPGPANVGDVDTDAAHAEILSLKEKLKQDVEIFNLKAKDMETLQQLMLKMKAEFDTTVLVNAQLQAANAALEARVHSLLAPKTSPARVSASSKSLFRQRHQPAEEDDCVLMDDPAEDNNSSHGAKEADRPHTVPSPNQRQLPSPISRVASAPSRRRAEPTKDLDLMELFQKQLQAALDAKEATEQLESLAHDKEETERQIHDIALRKTDLEMEKMRQSLTVQHSISDLSATIHAMNQKMTSLPDADDVARLRRRKERAEKKLALLMEKNEAQAYLEPGAADELATLEEQIADLTSQILFQDAQLETAKSSQAPKVTPLHCILKALGVHKSIDSKLLGWLRLSWTELVTLASSARGLQAKILQQEELITQLSQTRVQLEQGLAAARAEYDRRFSAQESARVHDARTIEELTLLVAEKSAAVAKSISAVDDKALADMSQLLAAKQAELETSQKALLDADKDKKRLVEYDRYIGQRQAEWEEHMRSLKEQLAAAKDEVQRLHASTGSPELAALQAQYSAQQEYIGNLEKHVVLFKTKAKQTQQQLQQLIRDSSNQLDRPDPRVAQLEEMNDRLLKENAAMKVHLCGNNDEPHTVRIRVPKTELQEVAIGARQSN</sequence>
<keyword evidence="16" id="KW-1185">Reference proteome</keyword>
<evidence type="ECO:0000256" key="3">
    <source>
        <dbReference type="ARBA" id="ARBA00022490"/>
    </source>
</evidence>
<evidence type="ECO:0000256" key="8">
    <source>
        <dbReference type="ARBA" id="ARBA00023175"/>
    </source>
</evidence>
<keyword evidence="5 11" id="KW-0547">Nucleotide-binding</keyword>
<evidence type="ECO:0000256" key="6">
    <source>
        <dbReference type="ARBA" id="ARBA00022840"/>
    </source>
</evidence>
<comment type="similarity">
    <text evidence="10">Belongs to the TRAFAC class myosin-kinesin ATPase superfamily. Kinesin family. KIN-5/BimC subfamily.</text>
</comment>
<proteinExistence type="inferred from homology"/>
<feature type="binding site" evidence="11">
    <location>
        <begin position="368"/>
        <end position="375"/>
    </location>
    <ligand>
        <name>ATP</name>
        <dbReference type="ChEBI" id="CHEBI:30616"/>
    </ligand>
</feature>
<feature type="compositionally biased region" description="Low complexity" evidence="13">
    <location>
        <begin position="647"/>
        <end position="656"/>
    </location>
</feature>
<dbReference type="GO" id="GO:0005524">
    <property type="term" value="F:ATP binding"/>
    <property type="evidence" value="ECO:0007669"/>
    <property type="project" value="UniProtKB-UniRule"/>
</dbReference>
<keyword evidence="9" id="KW-0206">Cytoskeleton</keyword>
<dbReference type="GO" id="GO:0005875">
    <property type="term" value="C:microtubule associated complex"/>
    <property type="evidence" value="ECO:0007669"/>
    <property type="project" value="TreeGrafter"/>
</dbReference>
<dbReference type="GO" id="GO:0003777">
    <property type="term" value="F:microtubule motor activity"/>
    <property type="evidence" value="ECO:0007669"/>
    <property type="project" value="InterPro"/>
</dbReference>
<evidence type="ECO:0000256" key="4">
    <source>
        <dbReference type="ARBA" id="ARBA00022701"/>
    </source>
</evidence>
<keyword evidence="8 11" id="KW-0505">Motor protein</keyword>
<dbReference type="PRINTS" id="PR00380">
    <property type="entry name" value="KINESINHEAVY"/>
</dbReference>
<dbReference type="PROSITE" id="PS00411">
    <property type="entry name" value="KINESIN_MOTOR_1"/>
    <property type="match status" value="1"/>
</dbReference>
<dbReference type="GO" id="GO:0006376">
    <property type="term" value="P:mRNA splice site recognition"/>
    <property type="evidence" value="ECO:0007669"/>
    <property type="project" value="InterPro"/>
</dbReference>
<feature type="coiled-coil region" evidence="12">
    <location>
        <begin position="1157"/>
        <end position="1226"/>
    </location>
</feature>
<feature type="coiled-coil region" evidence="12">
    <location>
        <begin position="973"/>
        <end position="1028"/>
    </location>
</feature>
<evidence type="ECO:0000313" key="15">
    <source>
        <dbReference type="EMBL" id="OQR87899.1"/>
    </source>
</evidence>
<evidence type="ECO:0000256" key="5">
    <source>
        <dbReference type="ARBA" id="ARBA00022741"/>
    </source>
</evidence>
<dbReference type="GO" id="GO:0007018">
    <property type="term" value="P:microtubule-based movement"/>
    <property type="evidence" value="ECO:0007669"/>
    <property type="project" value="InterPro"/>
</dbReference>
<dbReference type="InterPro" id="IPR027640">
    <property type="entry name" value="Kinesin-like_fam"/>
</dbReference>
<protein>
    <submittedName>
        <fullName evidence="15">Kinesin-like protein</fullName>
    </submittedName>
</protein>
<feature type="coiled-coil region" evidence="12">
    <location>
        <begin position="1260"/>
        <end position="1305"/>
    </location>
</feature>
<keyword evidence="7 12" id="KW-0175">Coiled coil</keyword>
<evidence type="ECO:0000256" key="1">
    <source>
        <dbReference type="ARBA" id="ARBA00004245"/>
    </source>
</evidence>
<dbReference type="GO" id="GO:0005685">
    <property type="term" value="C:U1 snRNP"/>
    <property type="evidence" value="ECO:0007669"/>
    <property type="project" value="InterPro"/>
</dbReference>
<dbReference type="Gene3D" id="3.40.850.10">
    <property type="entry name" value="Kinesin motor domain"/>
    <property type="match status" value="1"/>
</dbReference>
<organism evidence="15 16">
    <name type="scientific">Achlya hypogyna</name>
    <name type="common">Oomycete</name>
    <name type="synonym">Protoachlya hypogyna</name>
    <dbReference type="NCBI Taxonomy" id="1202772"/>
    <lineage>
        <taxon>Eukaryota</taxon>
        <taxon>Sar</taxon>
        <taxon>Stramenopiles</taxon>
        <taxon>Oomycota</taxon>
        <taxon>Saprolegniomycetes</taxon>
        <taxon>Saprolegniales</taxon>
        <taxon>Achlyaceae</taxon>
        <taxon>Achlya</taxon>
    </lineage>
</organism>
<feature type="domain" description="Kinesin motor" evidence="14">
    <location>
        <begin position="285"/>
        <end position="617"/>
    </location>
</feature>
<name>A0A1V9YQ76_ACHHY</name>
<feature type="compositionally biased region" description="Acidic residues" evidence="13">
    <location>
        <begin position="829"/>
        <end position="841"/>
    </location>
</feature>
<feature type="coiled-coil region" evidence="12">
    <location>
        <begin position="891"/>
        <end position="938"/>
    </location>
</feature>
<dbReference type="SUPFAM" id="SSF52540">
    <property type="entry name" value="P-loop containing nucleoside triphosphate hydrolases"/>
    <property type="match status" value="1"/>
</dbReference>
<comment type="similarity">
    <text evidence="2">Belongs to the Luc7 family.</text>
</comment>
<dbReference type="SMART" id="SM00129">
    <property type="entry name" value="KISc"/>
    <property type="match status" value="1"/>
</dbReference>
<feature type="region of interest" description="Disordered" evidence="13">
    <location>
        <begin position="808"/>
        <end position="886"/>
    </location>
</feature>
<dbReference type="InterPro" id="IPR036961">
    <property type="entry name" value="Kinesin_motor_dom_sf"/>
</dbReference>
<feature type="compositionally biased region" description="Basic and acidic residues" evidence="13">
    <location>
        <begin position="660"/>
        <end position="671"/>
    </location>
</feature>
<reference evidence="15 16" key="1">
    <citation type="journal article" date="2014" name="Genome Biol. Evol.">
        <title>The secreted proteins of Achlya hypogyna and Thraustotheca clavata identify the ancestral oomycete secretome and reveal gene acquisitions by horizontal gene transfer.</title>
        <authorList>
            <person name="Misner I."/>
            <person name="Blouin N."/>
            <person name="Leonard G."/>
            <person name="Richards T.A."/>
            <person name="Lane C.E."/>
        </authorList>
    </citation>
    <scope>NUCLEOTIDE SEQUENCE [LARGE SCALE GENOMIC DNA]</scope>
    <source>
        <strain evidence="15 16">ATCC 48635</strain>
    </source>
</reference>
<keyword evidence="3" id="KW-0963">Cytoplasm</keyword>
<dbReference type="GO" id="GO:0051231">
    <property type="term" value="P:spindle elongation"/>
    <property type="evidence" value="ECO:0007669"/>
    <property type="project" value="TreeGrafter"/>
</dbReference>
<dbReference type="PANTHER" id="PTHR47969">
    <property type="entry name" value="CHROMOSOME-ASSOCIATED KINESIN KIF4A-RELATED"/>
    <property type="match status" value="1"/>
</dbReference>
<dbReference type="GO" id="GO:0007052">
    <property type="term" value="P:mitotic spindle organization"/>
    <property type="evidence" value="ECO:0007669"/>
    <property type="project" value="TreeGrafter"/>
</dbReference>
<comment type="subcellular location">
    <subcellularLocation>
        <location evidence="1">Cytoplasm</location>
        <location evidence="1">Cytoskeleton</location>
    </subcellularLocation>
</comment>
<dbReference type="FunFam" id="3.40.850.10:FF:000019">
    <property type="entry name" value="Kinesin-like protein KIN-5D"/>
    <property type="match status" value="1"/>
</dbReference>
<accession>A0A1V9YQ76</accession>
<dbReference type="GO" id="GO:0003729">
    <property type="term" value="F:mRNA binding"/>
    <property type="evidence" value="ECO:0007669"/>
    <property type="project" value="InterPro"/>
</dbReference>
<dbReference type="Proteomes" id="UP000243579">
    <property type="component" value="Unassembled WGS sequence"/>
</dbReference>
<evidence type="ECO:0000256" key="10">
    <source>
        <dbReference type="ARBA" id="ARBA00034704"/>
    </source>
</evidence>
<dbReference type="EMBL" id="JNBR01001420">
    <property type="protein sequence ID" value="OQR87899.1"/>
    <property type="molecule type" value="Genomic_DNA"/>
</dbReference>
<dbReference type="OrthoDB" id="3176171at2759"/>
<dbReference type="InterPro" id="IPR004882">
    <property type="entry name" value="Luc7-rel"/>
</dbReference>
<evidence type="ECO:0000313" key="16">
    <source>
        <dbReference type="Proteomes" id="UP000243579"/>
    </source>
</evidence>
<evidence type="ECO:0000256" key="2">
    <source>
        <dbReference type="ARBA" id="ARBA00005655"/>
    </source>
</evidence>
<evidence type="ECO:0000256" key="13">
    <source>
        <dbReference type="SAM" id="MobiDB-lite"/>
    </source>
</evidence>
<dbReference type="Pfam" id="PF03194">
    <property type="entry name" value="LUC7"/>
    <property type="match status" value="1"/>
</dbReference>
<keyword evidence="6 11" id="KW-0067">ATP-binding</keyword>
<evidence type="ECO:0000256" key="7">
    <source>
        <dbReference type="ARBA" id="ARBA00023054"/>
    </source>
</evidence>
<dbReference type="PANTHER" id="PTHR47969:SF15">
    <property type="entry name" value="CHROMOSOME-ASSOCIATED KINESIN KIF4A-RELATED"/>
    <property type="match status" value="1"/>
</dbReference>